<dbReference type="GO" id="GO:0051170">
    <property type="term" value="P:import into nucleus"/>
    <property type="evidence" value="ECO:0007669"/>
    <property type="project" value="TreeGrafter"/>
</dbReference>
<dbReference type="OrthoDB" id="430436at2759"/>
<reference evidence="8 9" key="1">
    <citation type="submission" date="2017-06" db="EMBL/GenBank/DDBJ databases">
        <title>Ant-infecting Ophiocordyceps genomes reveal a high diversity of potential behavioral manipulation genes and a possible major role for enterotoxins.</title>
        <authorList>
            <person name="De Bekker C."/>
            <person name="Evans H.C."/>
            <person name="Brachmann A."/>
            <person name="Hughes D.P."/>
        </authorList>
    </citation>
    <scope>NUCLEOTIDE SEQUENCE [LARGE SCALE GENOMIC DNA]</scope>
    <source>
        <strain evidence="8 9">1348a</strain>
    </source>
</reference>
<dbReference type="AlphaFoldDB" id="A0A2C5Y0L0"/>
<keyword evidence="6" id="KW-0472">Membrane</keyword>
<name>A0A2C5Y0L0_9HYPO</name>
<dbReference type="GO" id="GO:0005741">
    <property type="term" value="C:mitochondrial outer membrane"/>
    <property type="evidence" value="ECO:0007669"/>
    <property type="project" value="UniProtKB-SubCell"/>
</dbReference>
<evidence type="ECO:0000259" key="7">
    <source>
        <dbReference type="Pfam" id="PF13460"/>
    </source>
</evidence>
<dbReference type="EMBL" id="NJEU01000119">
    <property type="protein sequence ID" value="PHH81449.1"/>
    <property type="molecule type" value="Genomic_DNA"/>
</dbReference>
<evidence type="ECO:0000256" key="3">
    <source>
        <dbReference type="ARBA" id="ARBA00022787"/>
    </source>
</evidence>
<dbReference type="Pfam" id="PF13460">
    <property type="entry name" value="NAD_binding_10"/>
    <property type="match status" value="1"/>
</dbReference>
<evidence type="ECO:0000313" key="8">
    <source>
        <dbReference type="EMBL" id="PHH81449.1"/>
    </source>
</evidence>
<gene>
    <name evidence="8" type="ORF">CDD82_729</name>
</gene>
<keyword evidence="4" id="KW-0809">Transit peptide</keyword>
<feature type="domain" description="NAD(P)-binding" evidence="7">
    <location>
        <begin position="11"/>
        <end position="175"/>
    </location>
</feature>
<keyword evidence="9" id="KW-1185">Reference proteome</keyword>
<evidence type="ECO:0000256" key="1">
    <source>
        <dbReference type="ARBA" id="ARBA00004450"/>
    </source>
</evidence>
<evidence type="ECO:0000256" key="4">
    <source>
        <dbReference type="ARBA" id="ARBA00022946"/>
    </source>
</evidence>
<keyword evidence="5" id="KW-0496">Mitochondrion</keyword>
<evidence type="ECO:0000256" key="2">
    <source>
        <dbReference type="ARBA" id="ARBA00006617"/>
    </source>
</evidence>
<sequence>MASPSSAAVMGSTGLVGSHILATLLSDVSASAPSPVHTISRRAPKAPSNSVPSRLSAVIEASAESWPSAFGKLSPAPRTVFSALGTTRAAAGSLAAQWKIDHDANIALARAAHQAGTRTFVFVSAQGTRNMVSARSPYCQMKNGVEDAVRDLGFEHAIIIKPGIILGPREQSRTVEGLAQTTVRALGCVSGWAKDSVGQDAEVIARAAVRAAQLAEQGKAPSKFWLVEPKDIVKLGRDEWPGDAASA</sequence>
<evidence type="ECO:0000256" key="6">
    <source>
        <dbReference type="ARBA" id="ARBA00023136"/>
    </source>
</evidence>
<protein>
    <recommendedName>
        <fullName evidence="7">NAD(P)-binding domain-containing protein</fullName>
    </recommendedName>
</protein>
<comment type="caution">
    <text evidence="8">The sequence shown here is derived from an EMBL/GenBank/DDBJ whole genome shotgun (WGS) entry which is preliminary data.</text>
</comment>
<dbReference type="SUPFAM" id="SSF51735">
    <property type="entry name" value="NAD(P)-binding Rossmann-fold domains"/>
    <property type="match status" value="1"/>
</dbReference>
<dbReference type="FunFam" id="3.40.50.720:FF:000366">
    <property type="entry name" value="Protein FMP52, mitochondrial"/>
    <property type="match status" value="1"/>
</dbReference>
<dbReference type="PANTHER" id="PTHR14097:SF7">
    <property type="entry name" value="OXIDOREDUCTASE HTATIP2"/>
    <property type="match status" value="1"/>
</dbReference>
<comment type="subcellular location">
    <subcellularLocation>
        <location evidence="1">Mitochondrion outer membrane</location>
        <topology evidence="1">Peripheral membrane protein</topology>
    </subcellularLocation>
</comment>
<dbReference type="InterPro" id="IPR036291">
    <property type="entry name" value="NAD(P)-bd_dom_sf"/>
</dbReference>
<evidence type="ECO:0000313" key="9">
    <source>
        <dbReference type="Proteomes" id="UP000224854"/>
    </source>
</evidence>
<keyword evidence="3" id="KW-1000">Mitochondrion outer membrane</keyword>
<dbReference type="PANTHER" id="PTHR14097">
    <property type="entry name" value="OXIDOREDUCTASE HTATIP2"/>
    <property type="match status" value="1"/>
</dbReference>
<accession>A0A2C5Y0L0</accession>
<dbReference type="Proteomes" id="UP000224854">
    <property type="component" value="Unassembled WGS sequence"/>
</dbReference>
<proteinExistence type="inferred from homology"/>
<dbReference type="Gene3D" id="3.40.50.720">
    <property type="entry name" value="NAD(P)-binding Rossmann-like Domain"/>
    <property type="match status" value="1"/>
</dbReference>
<comment type="similarity">
    <text evidence="2">Belongs to the FMP52 family.</text>
</comment>
<dbReference type="InterPro" id="IPR016040">
    <property type="entry name" value="NAD(P)-bd_dom"/>
</dbReference>
<organism evidence="8 9">
    <name type="scientific">Ophiocordyceps australis</name>
    <dbReference type="NCBI Taxonomy" id="1399860"/>
    <lineage>
        <taxon>Eukaryota</taxon>
        <taxon>Fungi</taxon>
        <taxon>Dikarya</taxon>
        <taxon>Ascomycota</taxon>
        <taxon>Pezizomycotina</taxon>
        <taxon>Sordariomycetes</taxon>
        <taxon>Hypocreomycetidae</taxon>
        <taxon>Hypocreales</taxon>
        <taxon>Ophiocordycipitaceae</taxon>
        <taxon>Ophiocordyceps</taxon>
    </lineage>
</organism>
<evidence type="ECO:0000256" key="5">
    <source>
        <dbReference type="ARBA" id="ARBA00023128"/>
    </source>
</evidence>